<accession>A0ABT5VJ83</accession>
<evidence type="ECO:0000313" key="2">
    <source>
        <dbReference type="EMBL" id="MDE5414508.1"/>
    </source>
</evidence>
<feature type="transmembrane region" description="Helical" evidence="1">
    <location>
        <begin position="6"/>
        <end position="22"/>
    </location>
</feature>
<keyword evidence="3" id="KW-1185">Reference proteome</keyword>
<feature type="transmembrane region" description="Helical" evidence="1">
    <location>
        <begin position="152"/>
        <end position="170"/>
    </location>
</feature>
<name>A0ABT5VJ83_9BACI</name>
<dbReference type="RefSeq" id="WP_275119121.1">
    <property type="nucleotide sequence ID" value="NZ_JAOTPO010000009.1"/>
</dbReference>
<sequence length="404" mass="45564">MFRVMGTIFVVIGFGLYVYSGLPIYQIPLYTTSTMPLLAFLTVLPWMNSVVRSGRFDRRINEIMKVNVDDLGKLYMRSSFTTYILCTFINLSALSFTQEVLKDNLAKMKKQISDSFISKSTLRAFALALAWSPMEIIVAITVDATGVSYLTYLPWMFLFSFIIFTLDSLWSKKKFQPIPYHSAGGGITRKVNPRNIMIQIFKLLLALTAFLVTVVTVGNYFNLNFILSVTLVILPFSFGWAILMKRWYSFCAIGWKTWKIRTNNLQNFVVLFLSLAFFSSSLNETPFLQFIQQPFLGASDQPLIILILIQMTYLFMSMIGVHPIATIGVLIEVLPPLYELINPVSIGIVLITGALATATVGTYGVTVTMTSMNTDQNPYRITLRNMPFALFYGAVGVLMGFLLL</sequence>
<feature type="transmembrane region" description="Helical" evidence="1">
    <location>
        <begin position="196"/>
        <end position="217"/>
    </location>
</feature>
<proteinExistence type="predicted"/>
<evidence type="ECO:0000256" key="1">
    <source>
        <dbReference type="SAM" id="Phobius"/>
    </source>
</evidence>
<organism evidence="2 3">
    <name type="scientific">Alkalihalobacterium chitinilyticum</name>
    <dbReference type="NCBI Taxonomy" id="2980103"/>
    <lineage>
        <taxon>Bacteria</taxon>
        <taxon>Bacillati</taxon>
        <taxon>Bacillota</taxon>
        <taxon>Bacilli</taxon>
        <taxon>Bacillales</taxon>
        <taxon>Bacillaceae</taxon>
        <taxon>Alkalihalobacterium</taxon>
    </lineage>
</organism>
<feature type="transmembrane region" description="Helical" evidence="1">
    <location>
        <begin position="223"/>
        <end position="243"/>
    </location>
</feature>
<feature type="transmembrane region" description="Helical" evidence="1">
    <location>
        <begin position="80"/>
        <end position="101"/>
    </location>
</feature>
<comment type="caution">
    <text evidence="2">The sequence shown here is derived from an EMBL/GenBank/DDBJ whole genome shotgun (WGS) entry which is preliminary data.</text>
</comment>
<feature type="transmembrane region" description="Helical" evidence="1">
    <location>
        <begin position="122"/>
        <end position="140"/>
    </location>
</feature>
<protein>
    <submittedName>
        <fullName evidence="2">Uncharacterized protein</fullName>
    </submittedName>
</protein>
<keyword evidence="1" id="KW-0812">Transmembrane</keyword>
<evidence type="ECO:0000313" key="3">
    <source>
        <dbReference type="Proteomes" id="UP001148125"/>
    </source>
</evidence>
<feature type="transmembrane region" description="Helical" evidence="1">
    <location>
        <begin position="386"/>
        <end position="403"/>
    </location>
</feature>
<keyword evidence="1" id="KW-1133">Transmembrane helix</keyword>
<reference evidence="2" key="1">
    <citation type="submission" date="2024-05" db="EMBL/GenBank/DDBJ databases">
        <title>Alkalihalobacillus sp. strain MEB203 novel alkaliphilic bacterium from Lonar Lake, India.</title>
        <authorList>
            <person name="Joshi A."/>
            <person name="Thite S."/>
            <person name="Mengade P."/>
        </authorList>
    </citation>
    <scope>NUCLEOTIDE SEQUENCE</scope>
    <source>
        <strain evidence="2">MEB 203</strain>
    </source>
</reference>
<gene>
    <name evidence="2" type="ORF">N7Z68_14100</name>
</gene>
<feature type="transmembrane region" description="Helical" evidence="1">
    <location>
        <begin position="264"/>
        <end position="283"/>
    </location>
</feature>
<keyword evidence="1" id="KW-0472">Membrane</keyword>
<feature type="transmembrane region" description="Helical" evidence="1">
    <location>
        <begin position="303"/>
        <end position="331"/>
    </location>
</feature>
<dbReference type="Proteomes" id="UP001148125">
    <property type="component" value="Unassembled WGS sequence"/>
</dbReference>
<dbReference type="EMBL" id="JAOTPO010000009">
    <property type="protein sequence ID" value="MDE5414508.1"/>
    <property type="molecule type" value="Genomic_DNA"/>
</dbReference>
<feature type="transmembrane region" description="Helical" evidence="1">
    <location>
        <begin position="29"/>
        <end position="47"/>
    </location>
</feature>
<feature type="transmembrane region" description="Helical" evidence="1">
    <location>
        <begin position="343"/>
        <end position="366"/>
    </location>
</feature>